<dbReference type="Pfam" id="PF12229">
    <property type="entry name" value="PG_binding_4"/>
    <property type="match status" value="2"/>
</dbReference>
<evidence type="ECO:0000313" key="10">
    <source>
        <dbReference type="Proteomes" id="UP000075374"/>
    </source>
</evidence>
<keyword evidence="7" id="KW-0812">Transmembrane</keyword>
<evidence type="ECO:0000256" key="5">
    <source>
        <dbReference type="ARBA" id="ARBA00023316"/>
    </source>
</evidence>
<dbReference type="GO" id="GO:0018104">
    <property type="term" value="P:peptidoglycan-protein cross-linking"/>
    <property type="evidence" value="ECO:0007669"/>
    <property type="project" value="TreeGrafter"/>
</dbReference>
<evidence type="ECO:0000256" key="1">
    <source>
        <dbReference type="ARBA" id="ARBA00004752"/>
    </source>
</evidence>
<dbReference type="Pfam" id="PF03734">
    <property type="entry name" value="YkuD"/>
    <property type="match status" value="1"/>
</dbReference>
<organism evidence="9 10">
    <name type="scientific">Clostridium colicanis DSM 13634</name>
    <dbReference type="NCBI Taxonomy" id="1121305"/>
    <lineage>
        <taxon>Bacteria</taxon>
        <taxon>Bacillati</taxon>
        <taxon>Bacillota</taxon>
        <taxon>Clostridia</taxon>
        <taxon>Eubacteriales</taxon>
        <taxon>Clostridiaceae</taxon>
        <taxon>Clostridium</taxon>
    </lineage>
</organism>
<keyword evidence="4 6" id="KW-0573">Peptidoglycan synthesis</keyword>
<dbReference type="Gene3D" id="2.40.440.10">
    <property type="entry name" value="L,D-transpeptidase catalytic domain-like"/>
    <property type="match status" value="1"/>
</dbReference>
<keyword evidence="3 6" id="KW-0133">Cell shape</keyword>
<dbReference type="GO" id="GO:0071972">
    <property type="term" value="F:peptidoglycan L,D-transpeptidase activity"/>
    <property type="evidence" value="ECO:0007669"/>
    <property type="project" value="TreeGrafter"/>
</dbReference>
<gene>
    <name evidence="9" type="ORF">CLCOL_24710</name>
</gene>
<feature type="domain" description="L,D-TPase catalytic" evidence="8">
    <location>
        <begin position="356"/>
        <end position="475"/>
    </location>
</feature>
<feature type="active site" description="Proton donor/acceptor" evidence="6">
    <location>
        <position position="430"/>
    </location>
</feature>
<comment type="pathway">
    <text evidence="1 6">Cell wall biogenesis; peptidoglycan biosynthesis.</text>
</comment>
<dbReference type="UniPathway" id="UPA00219"/>
<evidence type="ECO:0000259" key="8">
    <source>
        <dbReference type="PROSITE" id="PS52029"/>
    </source>
</evidence>
<reference evidence="9 10" key="1">
    <citation type="submission" date="2016-02" db="EMBL/GenBank/DDBJ databases">
        <title>Genome sequence of Clostridium colicanis DSM 13634.</title>
        <authorList>
            <person name="Poehlein A."/>
            <person name="Daniel R."/>
        </authorList>
    </citation>
    <scope>NUCLEOTIDE SEQUENCE [LARGE SCALE GENOMIC DNA]</scope>
    <source>
        <strain evidence="9 10">DSM 13634</strain>
    </source>
</reference>
<dbReference type="InterPro" id="IPR022029">
    <property type="entry name" value="YoaR-like_PG-bd"/>
</dbReference>
<dbReference type="GO" id="GO:0016740">
    <property type="term" value="F:transferase activity"/>
    <property type="evidence" value="ECO:0007669"/>
    <property type="project" value="UniProtKB-KW"/>
</dbReference>
<keyword evidence="7" id="KW-1133">Transmembrane helix</keyword>
<dbReference type="GO" id="GO:0008360">
    <property type="term" value="P:regulation of cell shape"/>
    <property type="evidence" value="ECO:0007669"/>
    <property type="project" value="UniProtKB-UniRule"/>
</dbReference>
<dbReference type="InterPro" id="IPR050979">
    <property type="entry name" value="LD-transpeptidase"/>
</dbReference>
<keyword evidence="7" id="KW-0472">Membrane</keyword>
<dbReference type="PANTHER" id="PTHR30582">
    <property type="entry name" value="L,D-TRANSPEPTIDASE"/>
    <property type="match status" value="1"/>
</dbReference>
<keyword evidence="10" id="KW-1185">Reference proteome</keyword>
<dbReference type="PATRIC" id="fig|1121305.3.peg.2455"/>
<dbReference type="PANTHER" id="PTHR30582:SF33">
    <property type="entry name" value="EXPORTED PROTEIN"/>
    <property type="match status" value="1"/>
</dbReference>
<evidence type="ECO:0000256" key="7">
    <source>
        <dbReference type="SAM" id="Phobius"/>
    </source>
</evidence>
<evidence type="ECO:0000256" key="3">
    <source>
        <dbReference type="ARBA" id="ARBA00022960"/>
    </source>
</evidence>
<dbReference type="SUPFAM" id="SSF143985">
    <property type="entry name" value="L,D-transpeptidase pre-catalytic domain-like"/>
    <property type="match status" value="1"/>
</dbReference>
<protein>
    <submittedName>
        <fullName evidence="9">Putative peptidoglycan binding domain protein</fullName>
    </submittedName>
</protein>
<feature type="active site" description="Nucleophile" evidence="6">
    <location>
        <position position="451"/>
    </location>
</feature>
<dbReference type="InterPro" id="IPR038054">
    <property type="entry name" value="LD_TPept-like_central_sf"/>
</dbReference>
<dbReference type="CDD" id="cd16913">
    <property type="entry name" value="YkuD_like"/>
    <property type="match status" value="1"/>
</dbReference>
<accession>A0A151AIR2</accession>
<evidence type="ECO:0000256" key="4">
    <source>
        <dbReference type="ARBA" id="ARBA00022984"/>
    </source>
</evidence>
<dbReference type="AlphaFoldDB" id="A0A151AIR2"/>
<feature type="transmembrane region" description="Helical" evidence="7">
    <location>
        <begin position="31"/>
        <end position="55"/>
    </location>
</feature>
<dbReference type="Gene3D" id="3.10.20.800">
    <property type="match status" value="1"/>
</dbReference>
<evidence type="ECO:0000256" key="2">
    <source>
        <dbReference type="ARBA" id="ARBA00022679"/>
    </source>
</evidence>
<keyword evidence="5 6" id="KW-0961">Cell wall biogenesis/degradation</keyword>
<dbReference type="Proteomes" id="UP000075374">
    <property type="component" value="Unassembled WGS sequence"/>
</dbReference>
<sequence>MIKKVFLMKGIIRMKKFDIKGISKSGVKEKIIISTGLIILVYLLVSLYFATHLFFNTEINGVNVSLKTRDDIIHTIKINFEDYKLRLIERDGESEEILGEDIGIHINEKADIDKVYYDQNSLKWIGSLFGKSRYYVDGLVTYNKNNLNNKIDELKCLNKNIVEPKNVSFKYSNGSYEVIKEVYGNKVNKDKLKAAIEMSIMKGERDLDLDKKLCYENPKYTLNSNKTPKTKKLLNKYVKADITYLFGNKKERLDGNTINQWLIVDENLDVVINKMAVMKYIRDLGRKYDTVGISRKFKTSVGKTVEVKGGLYGWKINLHDESEALIENIKSGEIIEKEPIYTQKALSREGNEIGNTYVEINITRQHLWFYKNGKLITHGAVVTGNPNRGHSTVLGTYMLNYKQKGATLTGPGYEAEVTYWMPFFGNIGIHDATWRHSFGGDIYKTNGSHGCVNAPLYLAKKIYENIEDGTPIICYEE</sequence>
<dbReference type="GO" id="GO:0071555">
    <property type="term" value="P:cell wall organization"/>
    <property type="evidence" value="ECO:0007669"/>
    <property type="project" value="UniProtKB-UniRule"/>
</dbReference>
<evidence type="ECO:0000256" key="6">
    <source>
        <dbReference type="PROSITE-ProRule" id="PRU01373"/>
    </source>
</evidence>
<dbReference type="InterPro" id="IPR038063">
    <property type="entry name" value="Transpep_catalytic_dom"/>
</dbReference>
<keyword evidence="2" id="KW-0808">Transferase</keyword>
<name>A0A151AIR2_9CLOT</name>
<comment type="caution">
    <text evidence="9">The sequence shown here is derived from an EMBL/GenBank/DDBJ whole genome shotgun (WGS) entry which is preliminary data.</text>
</comment>
<proteinExistence type="predicted"/>
<dbReference type="SUPFAM" id="SSF141523">
    <property type="entry name" value="L,D-transpeptidase catalytic domain-like"/>
    <property type="match status" value="1"/>
</dbReference>
<dbReference type="STRING" id="1121305.CLCOL_24710"/>
<dbReference type="EMBL" id="LTBB01000020">
    <property type="protein sequence ID" value="KYH27297.1"/>
    <property type="molecule type" value="Genomic_DNA"/>
</dbReference>
<dbReference type="PROSITE" id="PS52029">
    <property type="entry name" value="LD_TPASE"/>
    <property type="match status" value="1"/>
</dbReference>
<dbReference type="InterPro" id="IPR005490">
    <property type="entry name" value="LD_TPept_cat_dom"/>
</dbReference>
<evidence type="ECO:0000313" key="9">
    <source>
        <dbReference type="EMBL" id="KYH27297.1"/>
    </source>
</evidence>
<dbReference type="GO" id="GO:0005576">
    <property type="term" value="C:extracellular region"/>
    <property type="evidence" value="ECO:0007669"/>
    <property type="project" value="TreeGrafter"/>
</dbReference>